<dbReference type="SMART" id="SM00332">
    <property type="entry name" value="PP2Cc"/>
    <property type="match status" value="1"/>
</dbReference>
<proteinExistence type="predicted"/>
<dbReference type="PANTHER" id="PTHR47992">
    <property type="entry name" value="PROTEIN PHOSPHATASE"/>
    <property type="match status" value="1"/>
</dbReference>
<dbReference type="Pfam" id="PF13672">
    <property type="entry name" value="PP2C_2"/>
    <property type="match status" value="1"/>
</dbReference>
<evidence type="ECO:0000313" key="4">
    <source>
        <dbReference type="Proteomes" id="UP000235162"/>
    </source>
</evidence>
<accession>A0AAP8MEV6</accession>
<sequence length="303" mass="32574">MIGIHSFNAELSRKTIIENEITISFGETHPGHKRSHNEDCYLIDPELRLYLVADGVGGHADGEVAAAIVRDTLQEDVAKGLPLIEAIHRSHRAVLDEINRRIDSNMGSTVVAALISESEYDIAWVGDSRAYLFNGELRQISRDHNPVSEMLARGAITAEQAAAHPERNVLSQSLGVSDTINVAPGRIRGDFNNGDQLILCSDGLTDEVSDTQIAQIMTRETTVQSQVKGLINAALKAGGRDNVTVVVIGEKGDGNHCETNGTLGGLPAVEAESEDNTEHDSKVLLLLGIMAAVAVAWVALKIF</sequence>
<dbReference type="Gene3D" id="3.60.40.10">
    <property type="entry name" value="PPM-type phosphatase domain"/>
    <property type="match status" value="1"/>
</dbReference>
<reference evidence="3 4" key="1">
    <citation type="submission" date="2018-01" db="EMBL/GenBank/DDBJ databases">
        <title>The draft genome sequence of Halioglobus japonicus S1-36.</title>
        <authorList>
            <person name="Du Z.-J."/>
            <person name="Shi M.-J."/>
        </authorList>
    </citation>
    <scope>NUCLEOTIDE SEQUENCE [LARGE SCALE GENOMIC DNA]</scope>
    <source>
        <strain evidence="3 4">S1-36</strain>
    </source>
</reference>
<organism evidence="3 4">
    <name type="scientific">Halioglobus japonicus</name>
    <dbReference type="NCBI Taxonomy" id="930805"/>
    <lineage>
        <taxon>Bacteria</taxon>
        <taxon>Pseudomonadati</taxon>
        <taxon>Pseudomonadota</taxon>
        <taxon>Gammaproteobacteria</taxon>
        <taxon>Cellvibrionales</taxon>
        <taxon>Halieaceae</taxon>
        <taxon>Halioglobus</taxon>
    </lineage>
</organism>
<keyword evidence="1" id="KW-0812">Transmembrane</keyword>
<dbReference type="InterPro" id="IPR001932">
    <property type="entry name" value="PPM-type_phosphatase-like_dom"/>
</dbReference>
<comment type="caution">
    <text evidence="3">The sequence shown here is derived from an EMBL/GenBank/DDBJ whole genome shotgun (WGS) entry which is preliminary data.</text>
</comment>
<dbReference type="InterPro" id="IPR036457">
    <property type="entry name" value="PPM-type-like_dom_sf"/>
</dbReference>
<keyword evidence="1" id="KW-0472">Membrane</keyword>
<dbReference type="PROSITE" id="PS51746">
    <property type="entry name" value="PPM_2"/>
    <property type="match status" value="1"/>
</dbReference>
<dbReference type="SMART" id="SM00331">
    <property type="entry name" value="PP2C_SIG"/>
    <property type="match status" value="1"/>
</dbReference>
<dbReference type="GO" id="GO:0004722">
    <property type="term" value="F:protein serine/threonine phosphatase activity"/>
    <property type="evidence" value="ECO:0007669"/>
    <property type="project" value="InterPro"/>
</dbReference>
<evidence type="ECO:0000313" key="3">
    <source>
        <dbReference type="EMBL" id="PLW86558.1"/>
    </source>
</evidence>
<keyword evidence="1" id="KW-1133">Transmembrane helix</keyword>
<gene>
    <name evidence="3" type="ORF">C0029_09160</name>
</gene>
<dbReference type="RefSeq" id="WP_084199195.1">
    <property type="nucleotide sequence ID" value="NZ_CP019450.1"/>
</dbReference>
<feature type="domain" description="PPM-type phosphatase" evidence="2">
    <location>
        <begin position="22"/>
        <end position="250"/>
    </location>
</feature>
<feature type="transmembrane region" description="Helical" evidence="1">
    <location>
        <begin position="283"/>
        <end position="300"/>
    </location>
</feature>
<protein>
    <submittedName>
        <fullName evidence="3">Serine/threonine-protein phosphatase</fullName>
    </submittedName>
</protein>
<dbReference type="CDD" id="cd00143">
    <property type="entry name" value="PP2Cc"/>
    <property type="match status" value="1"/>
</dbReference>
<dbReference type="Proteomes" id="UP000235162">
    <property type="component" value="Unassembled WGS sequence"/>
</dbReference>
<keyword evidence="4" id="KW-1185">Reference proteome</keyword>
<dbReference type="SUPFAM" id="SSF81606">
    <property type="entry name" value="PP2C-like"/>
    <property type="match status" value="1"/>
</dbReference>
<dbReference type="InterPro" id="IPR015655">
    <property type="entry name" value="PP2C"/>
</dbReference>
<dbReference type="EMBL" id="PKUR01000002">
    <property type="protein sequence ID" value="PLW86558.1"/>
    <property type="molecule type" value="Genomic_DNA"/>
</dbReference>
<evidence type="ECO:0000259" key="2">
    <source>
        <dbReference type="PROSITE" id="PS51746"/>
    </source>
</evidence>
<evidence type="ECO:0000256" key="1">
    <source>
        <dbReference type="SAM" id="Phobius"/>
    </source>
</evidence>
<name>A0AAP8MEV6_9GAMM</name>
<dbReference type="AlphaFoldDB" id="A0AAP8MEV6"/>